<evidence type="ECO:0000313" key="1">
    <source>
        <dbReference type="EMBL" id="MBI3014393.1"/>
    </source>
</evidence>
<evidence type="ECO:0000313" key="2">
    <source>
        <dbReference type="Proteomes" id="UP000741360"/>
    </source>
</evidence>
<dbReference type="AlphaFoldDB" id="A0A932LZR0"/>
<dbReference type="Proteomes" id="UP000741360">
    <property type="component" value="Unassembled WGS sequence"/>
</dbReference>
<accession>A0A932LZR0</accession>
<gene>
    <name evidence="1" type="ORF">HYY65_04885</name>
</gene>
<proteinExistence type="predicted"/>
<dbReference type="NCBIfam" id="TIGR03831">
    <property type="entry name" value="YgiT_finger"/>
    <property type="match status" value="1"/>
</dbReference>
<name>A0A932LZR0_UNCTE</name>
<protein>
    <submittedName>
        <fullName evidence="1">YgiT-type zinc finger protein</fullName>
    </submittedName>
</protein>
<comment type="caution">
    <text evidence="1">The sequence shown here is derived from an EMBL/GenBank/DDBJ whole genome shotgun (WGS) entry which is preliminary data.</text>
</comment>
<sequence>MKETMIETEVTYTLAHGGKFYIIEHVPARVCRETGEQSFSPETVEHIQALIKGRKKPARVIETPVYEYP</sequence>
<organism evidence="1 2">
    <name type="scientific">Tectimicrobiota bacterium</name>
    <dbReference type="NCBI Taxonomy" id="2528274"/>
    <lineage>
        <taxon>Bacteria</taxon>
        <taxon>Pseudomonadati</taxon>
        <taxon>Nitrospinota/Tectimicrobiota group</taxon>
        <taxon>Candidatus Tectimicrobiota</taxon>
    </lineage>
</organism>
<dbReference type="EMBL" id="JACPSX010000090">
    <property type="protein sequence ID" value="MBI3014393.1"/>
    <property type="molecule type" value="Genomic_DNA"/>
</dbReference>
<reference evidence="1" key="1">
    <citation type="submission" date="2020-07" db="EMBL/GenBank/DDBJ databases">
        <title>Huge and variable diversity of episymbiotic CPR bacteria and DPANN archaea in groundwater ecosystems.</title>
        <authorList>
            <person name="He C.Y."/>
            <person name="Keren R."/>
            <person name="Whittaker M."/>
            <person name="Farag I.F."/>
            <person name="Doudna J."/>
            <person name="Cate J.H.D."/>
            <person name="Banfield J.F."/>
        </authorList>
    </citation>
    <scope>NUCLEOTIDE SEQUENCE</scope>
    <source>
        <strain evidence="1">NC_groundwater_717_Ag_S-0.2um_59_8</strain>
    </source>
</reference>
<dbReference type="InterPro" id="IPR022453">
    <property type="entry name" value="Znf_MqsA-type"/>
</dbReference>